<protein>
    <submittedName>
        <fullName evidence="2">Uncharacterized protein</fullName>
    </submittedName>
</protein>
<comment type="caution">
    <text evidence="2">The sequence shown here is derived from an EMBL/GenBank/DDBJ whole genome shotgun (WGS) entry which is preliminary data.</text>
</comment>
<sequence>MIQAIKITVLGISIIMAIAVSAPACANKNNDTLRRETLMELKKIEDVLKEHTKELMAIPGVVGTAIGLCNQKPCIKVYVSKITPELARKIPTTLEGYPVEVEETGEFRPLQK</sequence>
<dbReference type="EMBL" id="MGDB01000155">
    <property type="protein sequence ID" value="OGL38154.1"/>
    <property type="molecule type" value="Genomic_DNA"/>
</dbReference>
<feature type="chain" id="PRO_5009532179" evidence="1">
    <location>
        <begin position="27"/>
        <end position="112"/>
    </location>
</feature>
<evidence type="ECO:0000256" key="1">
    <source>
        <dbReference type="SAM" id="SignalP"/>
    </source>
</evidence>
<reference evidence="2 3" key="1">
    <citation type="journal article" date="2016" name="Nat. Commun.">
        <title>Thousands of microbial genomes shed light on interconnected biogeochemical processes in an aquifer system.</title>
        <authorList>
            <person name="Anantharaman K."/>
            <person name="Brown C.T."/>
            <person name="Hug L.A."/>
            <person name="Sharon I."/>
            <person name="Castelle C.J."/>
            <person name="Probst A.J."/>
            <person name="Thomas B.C."/>
            <person name="Singh A."/>
            <person name="Wilkins M.J."/>
            <person name="Karaoz U."/>
            <person name="Brodie E.L."/>
            <person name="Williams K.H."/>
            <person name="Hubbard S.S."/>
            <person name="Banfield J.F."/>
        </authorList>
    </citation>
    <scope>NUCLEOTIDE SEQUENCE [LARGE SCALE GENOMIC DNA]</scope>
</reference>
<dbReference type="AlphaFoldDB" id="A0A1F7RB82"/>
<dbReference type="Proteomes" id="UP000178526">
    <property type="component" value="Unassembled WGS sequence"/>
</dbReference>
<organism evidence="2 3">
    <name type="scientific">Candidatus Schekmanbacteria bacterium GWA2_38_11</name>
    <dbReference type="NCBI Taxonomy" id="1817876"/>
    <lineage>
        <taxon>Bacteria</taxon>
        <taxon>Candidatus Schekmaniibacteriota</taxon>
    </lineage>
</organism>
<gene>
    <name evidence="2" type="ORF">A2042_05370</name>
</gene>
<keyword evidence="1" id="KW-0732">Signal</keyword>
<proteinExistence type="predicted"/>
<feature type="signal peptide" evidence="1">
    <location>
        <begin position="1"/>
        <end position="26"/>
    </location>
</feature>
<name>A0A1F7RB82_9BACT</name>
<accession>A0A1F7RB82</accession>
<evidence type="ECO:0000313" key="3">
    <source>
        <dbReference type="Proteomes" id="UP000178526"/>
    </source>
</evidence>
<evidence type="ECO:0000313" key="2">
    <source>
        <dbReference type="EMBL" id="OGL38154.1"/>
    </source>
</evidence>